<organism evidence="4 5">
    <name type="scientific">Araneus ventricosus</name>
    <name type="common">Orbweaver spider</name>
    <name type="synonym">Epeira ventricosa</name>
    <dbReference type="NCBI Taxonomy" id="182803"/>
    <lineage>
        <taxon>Eukaryota</taxon>
        <taxon>Metazoa</taxon>
        <taxon>Ecdysozoa</taxon>
        <taxon>Arthropoda</taxon>
        <taxon>Chelicerata</taxon>
        <taxon>Arachnida</taxon>
        <taxon>Araneae</taxon>
        <taxon>Araneomorphae</taxon>
        <taxon>Entelegynae</taxon>
        <taxon>Araneoidea</taxon>
        <taxon>Araneidae</taxon>
        <taxon>Araneus</taxon>
    </lineage>
</organism>
<dbReference type="EMBL" id="BGPR01211072">
    <property type="protein sequence ID" value="GBN41908.1"/>
    <property type="molecule type" value="Genomic_DNA"/>
</dbReference>
<evidence type="ECO:0000313" key="3">
    <source>
        <dbReference type="EMBL" id="GBN41963.1"/>
    </source>
</evidence>
<dbReference type="Proteomes" id="UP000499080">
    <property type="component" value="Unassembled WGS sequence"/>
</dbReference>
<accession>A0A4Y2NSI7</accession>
<evidence type="ECO:0000313" key="1">
    <source>
        <dbReference type="EMBL" id="GBN41908.1"/>
    </source>
</evidence>
<proteinExistence type="predicted"/>
<dbReference type="AlphaFoldDB" id="A0A4Y2NSI7"/>
<dbReference type="EMBL" id="BGPR01211097">
    <property type="protein sequence ID" value="GBN41964.1"/>
    <property type="molecule type" value="Genomic_DNA"/>
</dbReference>
<evidence type="ECO:0000313" key="4">
    <source>
        <dbReference type="EMBL" id="GBN41964.1"/>
    </source>
</evidence>
<dbReference type="EMBL" id="BGPR01211077">
    <property type="protein sequence ID" value="GBN41917.1"/>
    <property type="molecule type" value="Genomic_DNA"/>
</dbReference>
<evidence type="ECO:0000313" key="5">
    <source>
        <dbReference type="Proteomes" id="UP000499080"/>
    </source>
</evidence>
<reference evidence="4 5" key="1">
    <citation type="journal article" date="2019" name="Sci. Rep.">
        <title>Orb-weaving spider Araneus ventricosus genome elucidates the spidroin gene catalogue.</title>
        <authorList>
            <person name="Kono N."/>
            <person name="Nakamura H."/>
            <person name="Ohtoshi R."/>
            <person name="Moran D.A.P."/>
            <person name="Shinohara A."/>
            <person name="Yoshida Y."/>
            <person name="Fujiwara M."/>
            <person name="Mori M."/>
            <person name="Tomita M."/>
            <person name="Arakawa K."/>
        </authorList>
    </citation>
    <scope>NUCLEOTIDE SEQUENCE [LARGE SCALE GENOMIC DNA]</scope>
</reference>
<evidence type="ECO:0000313" key="2">
    <source>
        <dbReference type="EMBL" id="GBN41917.1"/>
    </source>
</evidence>
<name>A0A4Y2NSI7_ARAVE</name>
<protein>
    <submittedName>
        <fullName evidence="4">Uncharacterized protein</fullName>
    </submittedName>
</protein>
<keyword evidence="5" id="KW-1185">Reference proteome</keyword>
<dbReference type="EMBL" id="BGPR01211096">
    <property type="protein sequence ID" value="GBN41963.1"/>
    <property type="molecule type" value="Genomic_DNA"/>
</dbReference>
<sequence length="110" mass="12884">MSINGRKKVKCSILYLYLNQHYSKNWKTAVCFSDEFFAAVGLDADFFLAELYVKRKYGSVSLENLPERQPLPINWRLVRLLPQVLHRCPRSFKPTEDASLPFFHEFLTAL</sequence>
<comment type="caution">
    <text evidence="4">The sequence shown here is derived from an EMBL/GenBank/DDBJ whole genome shotgun (WGS) entry which is preliminary data.</text>
</comment>
<gene>
    <name evidence="3" type="ORF">AVEN_182026_1</name>
    <name evidence="4" type="ORF">AVEN_186313_1</name>
    <name evidence="1" type="ORF">AVEN_35137_1</name>
    <name evidence="2" type="ORF">AVEN_84797_1</name>
</gene>